<comment type="similarity">
    <text evidence="2 7 8">Belongs to the dihydrofolate reductase family.</text>
</comment>
<organism evidence="10 11">
    <name type="scientific">Levilactobacillus brevis KB290</name>
    <dbReference type="NCBI Taxonomy" id="1001583"/>
    <lineage>
        <taxon>Bacteria</taxon>
        <taxon>Bacillati</taxon>
        <taxon>Bacillota</taxon>
        <taxon>Bacilli</taxon>
        <taxon>Lactobacillales</taxon>
        <taxon>Lactobacillaceae</taxon>
        <taxon>Levilactobacillus</taxon>
    </lineage>
</organism>
<comment type="pathway">
    <text evidence="1 7">Cofactor biosynthesis; tetrahydrofolate biosynthesis; 5,6,7,8-tetrahydrofolate from 7,8-dihydrofolate: step 1/1.</text>
</comment>
<dbReference type="PROSITE" id="PS00075">
    <property type="entry name" value="DHFR_1"/>
    <property type="match status" value="1"/>
</dbReference>
<dbReference type="EMBL" id="AP012167">
    <property type="protein sequence ID" value="BAN06829.1"/>
    <property type="molecule type" value="Genomic_DNA"/>
</dbReference>
<dbReference type="CDD" id="cd00209">
    <property type="entry name" value="DHFR"/>
    <property type="match status" value="1"/>
</dbReference>
<dbReference type="GO" id="GO:0005829">
    <property type="term" value="C:cytosol"/>
    <property type="evidence" value="ECO:0007669"/>
    <property type="project" value="TreeGrafter"/>
</dbReference>
<evidence type="ECO:0000256" key="6">
    <source>
        <dbReference type="ARBA" id="ARBA00023002"/>
    </source>
</evidence>
<dbReference type="GO" id="GO:0050661">
    <property type="term" value="F:NADP binding"/>
    <property type="evidence" value="ECO:0007669"/>
    <property type="project" value="InterPro"/>
</dbReference>
<accession>M5ADI3</accession>
<dbReference type="AlphaFoldDB" id="M5ADI3"/>
<feature type="domain" description="DHFR" evidence="9">
    <location>
        <begin position="20"/>
        <end position="181"/>
    </location>
</feature>
<proteinExistence type="inferred from homology"/>
<dbReference type="Gene3D" id="3.40.430.10">
    <property type="entry name" value="Dihydrofolate Reductase, subunit A"/>
    <property type="match status" value="1"/>
</dbReference>
<sequence>MTLNQRLRPLWPFREGLRRMLIFLWAESQGRVIGLQGGLPWHLPADMHYFKTVTTGHTIVAGSKTFASFPRPLPNRKNIVVSHQPATAFPENVSVLHSLPAVRAYAAARPQEKIFVVGGAQLFAGLLDDVDFLYRTRIDAGFDGDTWMPVIDYSQFTLIDQQPGIRNEKNPYDFVFEQYQRH</sequence>
<dbReference type="KEGG" id="lbk:LVISKB_1194"/>
<dbReference type="UniPathway" id="UPA00077">
    <property type="reaction ID" value="UER00158"/>
</dbReference>
<dbReference type="PIRSF" id="PIRSF000194">
    <property type="entry name" value="DHFR"/>
    <property type="match status" value="1"/>
</dbReference>
<dbReference type="Pfam" id="PF00186">
    <property type="entry name" value="DHFR_1"/>
    <property type="match status" value="1"/>
</dbReference>
<evidence type="ECO:0000256" key="8">
    <source>
        <dbReference type="RuleBase" id="RU004474"/>
    </source>
</evidence>
<dbReference type="SUPFAM" id="SSF53597">
    <property type="entry name" value="Dihydrofolate reductase-like"/>
    <property type="match status" value="1"/>
</dbReference>
<evidence type="ECO:0000313" key="10">
    <source>
        <dbReference type="EMBL" id="BAN06829.1"/>
    </source>
</evidence>
<dbReference type="InterPro" id="IPR012259">
    <property type="entry name" value="DHFR"/>
</dbReference>
<dbReference type="InterPro" id="IPR001796">
    <property type="entry name" value="DHFR_dom"/>
</dbReference>
<dbReference type="PANTHER" id="PTHR48069">
    <property type="entry name" value="DIHYDROFOLATE REDUCTASE"/>
    <property type="match status" value="1"/>
</dbReference>
<evidence type="ECO:0000256" key="3">
    <source>
        <dbReference type="ARBA" id="ARBA00012856"/>
    </source>
</evidence>
<keyword evidence="4 7" id="KW-0554">One-carbon metabolism</keyword>
<protein>
    <recommendedName>
        <fullName evidence="3 7">Dihydrofolate reductase</fullName>
        <ecNumber evidence="3 7">1.5.1.3</ecNumber>
    </recommendedName>
</protein>
<name>M5ADI3_LEVBR</name>
<dbReference type="PATRIC" id="fig|1001583.3.peg.1180"/>
<dbReference type="GO" id="GO:0046655">
    <property type="term" value="P:folic acid metabolic process"/>
    <property type="evidence" value="ECO:0007669"/>
    <property type="project" value="TreeGrafter"/>
</dbReference>
<evidence type="ECO:0000256" key="7">
    <source>
        <dbReference type="PIRNR" id="PIRNR000194"/>
    </source>
</evidence>
<gene>
    <name evidence="10" type="ORF">LVISKB_1194</name>
</gene>
<dbReference type="PRINTS" id="PR00070">
    <property type="entry name" value="DHFR"/>
</dbReference>
<dbReference type="GO" id="GO:0004146">
    <property type="term" value="F:dihydrofolate reductase activity"/>
    <property type="evidence" value="ECO:0007669"/>
    <property type="project" value="UniProtKB-EC"/>
</dbReference>
<evidence type="ECO:0000256" key="1">
    <source>
        <dbReference type="ARBA" id="ARBA00004903"/>
    </source>
</evidence>
<dbReference type="GO" id="GO:0006730">
    <property type="term" value="P:one-carbon metabolic process"/>
    <property type="evidence" value="ECO:0007669"/>
    <property type="project" value="UniProtKB-KW"/>
</dbReference>
<dbReference type="GO" id="GO:0046452">
    <property type="term" value="P:dihydrofolate metabolic process"/>
    <property type="evidence" value="ECO:0007669"/>
    <property type="project" value="TreeGrafter"/>
</dbReference>
<dbReference type="InterPro" id="IPR024072">
    <property type="entry name" value="DHFR-like_dom_sf"/>
</dbReference>
<comment type="function">
    <text evidence="7">Key enzyme in folate metabolism. Catalyzes an essential reaction for de novo glycine and purine synthesis, and for DNA precursor synthesis.</text>
</comment>
<comment type="catalytic activity">
    <reaction evidence="7">
        <text>(6S)-5,6,7,8-tetrahydrofolate + NADP(+) = 7,8-dihydrofolate + NADPH + H(+)</text>
        <dbReference type="Rhea" id="RHEA:15009"/>
        <dbReference type="ChEBI" id="CHEBI:15378"/>
        <dbReference type="ChEBI" id="CHEBI:57451"/>
        <dbReference type="ChEBI" id="CHEBI:57453"/>
        <dbReference type="ChEBI" id="CHEBI:57783"/>
        <dbReference type="ChEBI" id="CHEBI:58349"/>
        <dbReference type="EC" id="1.5.1.3"/>
    </reaction>
</comment>
<dbReference type="InterPro" id="IPR017925">
    <property type="entry name" value="DHFR_CS"/>
</dbReference>
<evidence type="ECO:0000256" key="5">
    <source>
        <dbReference type="ARBA" id="ARBA00022857"/>
    </source>
</evidence>
<keyword evidence="5 7" id="KW-0521">NADP</keyword>
<dbReference type="PANTHER" id="PTHR48069:SF3">
    <property type="entry name" value="DIHYDROFOLATE REDUCTASE"/>
    <property type="match status" value="1"/>
</dbReference>
<evidence type="ECO:0000313" key="11">
    <source>
        <dbReference type="Proteomes" id="UP000012042"/>
    </source>
</evidence>
<keyword evidence="6 7" id="KW-0560">Oxidoreductase</keyword>
<dbReference type="HOGENOM" id="CLU_043966_5_2_9"/>
<evidence type="ECO:0000256" key="4">
    <source>
        <dbReference type="ARBA" id="ARBA00022563"/>
    </source>
</evidence>
<dbReference type="EC" id="1.5.1.3" evidence="3 7"/>
<evidence type="ECO:0000259" key="9">
    <source>
        <dbReference type="PROSITE" id="PS51330"/>
    </source>
</evidence>
<dbReference type="Proteomes" id="UP000012042">
    <property type="component" value="Chromosome"/>
</dbReference>
<reference evidence="10 11" key="1">
    <citation type="journal article" date="2013" name="PLoS ONE">
        <title>Genomic Analysis by Deep Sequencing of the Probiotic Lactobacillus brevis KB290 Harboring Nine Plasmids Reveals Genomic Stability.</title>
        <authorList>
            <person name="Fukao M."/>
            <person name="Oshima K."/>
            <person name="Morita H."/>
            <person name="Toh H."/>
            <person name="Suda W."/>
            <person name="Kim S.W."/>
            <person name="Suzuki S."/>
            <person name="Yakabe T."/>
            <person name="Hattori M."/>
            <person name="Yajima N."/>
        </authorList>
    </citation>
    <scope>NUCLEOTIDE SEQUENCE [LARGE SCALE GENOMIC DNA]</scope>
    <source>
        <strain evidence="10 11">KB290</strain>
    </source>
</reference>
<evidence type="ECO:0000256" key="2">
    <source>
        <dbReference type="ARBA" id="ARBA00009539"/>
    </source>
</evidence>
<dbReference type="PROSITE" id="PS51330">
    <property type="entry name" value="DHFR_2"/>
    <property type="match status" value="1"/>
</dbReference>
<dbReference type="GO" id="GO:0046654">
    <property type="term" value="P:tetrahydrofolate biosynthetic process"/>
    <property type="evidence" value="ECO:0007669"/>
    <property type="project" value="UniProtKB-UniPathway"/>
</dbReference>